<dbReference type="CDD" id="cd00371">
    <property type="entry name" value="HMA"/>
    <property type="match status" value="1"/>
</dbReference>
<dbReference type="Pfam" id="PF00403">
    <property type="entry name" value="HMA"/>
    <property type="match status" value="1"/>
</dbReference>
<keyword evidence="14 15" id="KW-0472">Membrane</keyword>
<dbReference type="InterPro" id="IPR036163">
    <property type="entry name" value="HMA_dom_sf"/>
</dbReference>
<dbReference type="SUPFAM" id="SSF55008">
    <property type="entry name" value="HMA, heavy metal-associated domain"/>
    <property type="match status" value="1"/>
</dbReference>
<evidence type="ECO:0000256" key="13">
    <source>
        <dbReference type="ARBA" id="ARBA00023065"/>
    </source>
</evidence>
<feature type="transmembrane region" description="Helical" evidence="15">
    <location>
        <begin position="177"/>
        <end position="198"/>
    </location>
</feature>
<dbReference type="Gene3D" id="2.70.150.10">
    <property type="entry name" value="Calcium-transporting ATPase, cytoplasmic transduction domain A"/>
    <property type="match status" value="1"/>
</dbReference>
<dbReference type="NCBIfam" id="TIGR01525">
    <property type="entry name" value="ATPase-IB_hvy"/>
    <property type="match status" value="1"/>
</dbReference>
<feature type="transmembrane region" description="Helical" evidence="15">
    <location>
        <begin position="436"/>
        <end position="466"/>
    </location>
</feature>
<keyword evidence="9 15" id="KW-0067">ATP-binding</keyword>
<gene>
    <name evidence="17" type="ORF">DEH84_06495</name>
</gene>
<dbReference type="KEGG" id="aon:DEH84_06495"/>
<evidence type="ECO:0000256" key="12">
    <source>
        <dbReference type="ARBA" id="ARBA00022989"/>
    </source>
</evidence>
<keyword evidence="4 15" id="KW-1003">Cell membrane</keyword>
<evidence type="ECO:0000256" key="8">
    <source>
        <dbReference type="ARBA" id="ARBA00022741"/>
    </source>
</evidence>
<evidence type="ECO:0000256" key="6">
    <source>
        <dbReference type="ARBA" id="ARBA00022692"/>
    </source>
</evidence>
<accession>A0A2U8FQ69</accession>
<evidence type="ECO:0000256" key="5">
    <source>
        <dbReference type="ARBA" id="ARBA00022553"/>
    </source>
</evidence>
<keyword evidence="18" id="KW-1185">Reference proteome</keyword>
<sequence>MPPSASTAFPSGEAAAPLPGVALPPLPPLTPSQAAGLDDPDLLAQCVLEAPLGSSQRRIGLGLSGMYCAACAITIETALLKVPGVSDVQVQSASQRARILIDPARVRLSELVEAVQRVGYKAWPDSAARAGHERLRERRKLLWQLSVAGFCMMQVMMITWAQYVASPGEIPADIWQLLNWACWVLSLPVMLFSCGPFFAGAWRAARQGRVAMDTPVAIGMAAAFIVSTGVTFGAQDVFGPDAYFDSLTMFVTFLLAGRWLEMRARERVTQSLEALCLRLPEAVDRAVGVSADPAAAPPDWTACQTESVALSALQHGDCLRIAVGQSFPADGQILDGRTEVDESLLTGESRAVPRVAGQVVVAGSMNLGAPVWMRVERLGPDTRYQQIVSLVQQALTEKPGWMRTADRMAGPFLWMVLFLAGAGALAWQWIDPSRAVWVAVSVLVVTCPCALSLAAPAALLSAAGALARRGVLVRRLDAIEALSAVSRVYFDKTGTLTEGELSLVALEWQGRRHDEWRTAVFAEPLARAAALAACSQHPLSRSLVAAVQAWQPVHTRSWQDLHEEAGKGVQGRDPTGRVWRLGSGAWVLGPDPVSSAARVWIAPLDAQGQGVQDEALGFVFDEVFRTEAAPALQQLQQLGCESALLSGDQHERVVAAARHLSTGAEPLAARSQATPEDKLEEIRQAQAAGHRVAVVGDGINDAPVLAKADVSVALDQGAALAQSQADFIVLGGRLLGVPAAVTVARRAMRIVRQNLLWAAAYNFTCIPLALMGLLPPWLAGLGMALSSLFVVLNALRLGAHPAGSRPSA</sequence>
<dbReference type="GO" id="GO:0005524">
    <property type="term" value="F:ATP binding"/>
    <property type="evidence" value="ECO:0007669"/>
    <property type="project" value="UniProtKB-UniRule"/>
</dbReference>
<comment type="similarity">
    <text evidence="2 15">Belongs to the cation transport ATPase (P-type) (TC 3.A.3) family. Type IB subfamily.</text>
</comment>
<dbReference type="Gene3D" id="3.30.70.100">
    <property type="match status" value="1"/>
</dbReference>
<dbReference type="PROSITE" id="PS01229">
    <property type="entry name" value="COF_2"/>
    <property type="match status" value="1"/>
</dbReference>
<evidence type="ECO:0000256" key="3">
    <source>
        <dbReference type="ARBA" id="ARBA00022448"/>
    </source>
</evidence>
<evidence type="ECO:0000256" key="2">
    <source>
        <dbReference type="ARBA" id="ARBA00006024"/>
    </source>
</evidence>
<dbReference type="GO" id="GO:0055070">
    <property type="term" value="P:copper ion homeostasis"/>
    <property type="evidence" value="ECO:0007669"/>
    <property type="project" value="TreeGrafter"/>
</dbReference>
<dbReference type="GO" id="GO:0005507">
    <property type="term" value="F:copper ion binding"/>
    <property type="evidence" value="ECO:0007669"/>
    <property type="project" value="TreeGrafter"/>
</dbReference>
<keyword evidence="3" id="KW-0813">Transport</keyword>
<dbReference type="PROSITE" id="PS01047">
    <property type="entry name" value="HMA_1"/>
    <property type="match status" value="1"/>
</dbReference>
<feature type="transmembrane region" description="Helical" evidence="15">
    <location>
        <begin position="777"/>
        <end position="795"/>
    </location>
</feature>
<dbReference type="PROSITE" id="PS50846">
    <property type="entry name" value="HMA_2"/>
    <property type="match status" value="1"/>
</dbReference>
<dbReference type="SUPFAM" id="SSF81665">
    <property type="entry name" value="Calcium ATPase, transmembrane domain M"/>
    <property type="match status" value="1"/>
</dbReference>
<evidence type="ECO:0000256" key="1">
    <source>
        <dbReference type="ARBA" id="ARBA00004651"/>
    </source>
</evidence>
<keyword evidence="11" id="KW-1278">Translocase</keyword>
<dbReference type="InterPro" id="IPR017969">
    <property type="entry name" value="Heavy-metal-associated_CS"/>
</dbReference>
<dbReference type="InterPro" id="IPR006121">
    <property type="entry name" value="HMA_dom"/>
</dbReference>
<dbReference type="InterPro" id="IPR059000">
    <property type="entry name" value="ATPase_P-type_domA"/>
</dbReference>
<evidence type="ECO:0000313" key="17">
    <source>
        <dbReference type="EMBL" id="AWI53120.1"/>
    </source>
</evidence>
<feature type="domain" description="HMA" evidence="16">
    <location>
        <begin position="57"/>
        <end position="123"/>
    </location>
</feature>
<feature type="transmembrane region" description="Helical" evidence="15">
    <location>
        <begin position="210"/>
        <end position="230"/>
    </location>
</feature>
<dbReference type="PRINTS" id="PR00119">
    <property type="entry name" value="CATATPASE"/>
</dbReference>
<reference evidence="17 18" key="1">
    <citation type="submission" date="2018-05" db="EMBL/GenBank/DDBJ databases">
        <title>complete genome sequence of Aquabacterium olei NBRC 110486.</title>
        <authorList>
            <person name="Tang B."/>
            <person name="Chang J."/>
            <person name="Zhang L."/>
            <person name="Yang H."/>
        </authorList>
    </citation>
    <scope>NUCLEOTIDE SEQUENCE [LARGE SCALE GENOMIC DNA]</scope>
    <source>
        <strain evidence="17 18">NBRC 110486</strain>
    </source>
</reference>
<evidence type="ECO:0000256" key="10">
    <source>
        <dbReference type="ARBA" id="ARBA00022842"/>
    </source>
</evidence>
<feature type="transmembrane region" description="Helical" evidence="15">
    <location>
        <begin position="242"/>
        <end position="260"/>
    </location>
</feature>
<dbReference type="InterPro" id="IPR018303">
    <property type="entry name" value="ATPase_P-typ_P_site"/>
</dbReference>
<dbReference type="NCBIfam" id="TIGR01494">
    <property type="entry name" value="ATPase_P-type"/>
    <property type="match status" value="2"/>
</dbReference>
<dbReference type="PROSITE" id="PS00154">
    <property type="entry name" value="ATPASE_E1_E2"/>
    <property type="match status" value="1"/>
</dbReference>
<evidence type="ECO:0000256" key="7">
    <source>
        <dbReference type="ARBA" id="ARBA00022723"/>
    </source>
</evidence>
<evidence type="ECO:0000256" key="9">
    <source>
        <dbReference type="ARBA" id="ARBA00022840"/>
    </source>
</evidence>
<dbReference type="RefSeq" id="WP_109035847.1">
    <property type="nucleotide sequence ID" value="NZ_CP029210.1"/>
</dbReference>
<dbReference type="SUPFAM" id="SSF56784">
    <property type="entry name" value="HAD-like"/>
    <property type="match status" value="1"/>
</dbReference>
<dbReference type="InterPro" id="IPR001757">
    <property type="entry name" value="P_typ_ATPase"/>
</dbReference>
<dbReference type="InterPro" id="IPR008250">
    <property type="entry name" value="ATPase_P-typ_transduc_dom_A_sf"/>
</dbReference>
<dbReference type="PANTHER" id="PTHR43520:SF5">
    <property type="entry name" value="CATION-TRANSPORTING P-TYPE ATPASE-RELATED"/>
    <property type="match status" value="1"/>
</dbReference>
<dbReference type="AlphaFoldDB" id="A0A2U8FQ69"/>
<dbReference type="InterPro" id="IPR036412">
    <property type="entry name" value="HAD-like_sf"/>
</dbReference>
<evidence type="ECO:0000256" key="14">
    <source>
        <dbReference type="ARBA" id="ARBA00023136"/>
    </source>
</evidence>
<dbReference type="SUPFAM" id="SSF81653">
    <property type="entry name" value="Calcium ATPase, transduction domain A"/>
    <property type="match status" value="1"/>
</dbReference>
<dbReference type="GO" id="GO:0043682">
    <property type="term" value="F:P-type divalent copper transporter activity"/>
    <property type="evidence" value="ECO:0007669"/>
    <property type="project" value="TreeGrafter"/>
</dbReference>
<dbReference type="Proteomes" id="UP000244892">
    <property type="component" value="Chromosome"/>
</dbReference>
<dbReference type="GO" id="GO:0005886">
    <property type="term" value="C:plasma membrane"/>
    <property type="evidence" value="ECO:0007669"/>
    <property type="project" value="UniProtKB-SubCell"/>
</dbReference>
<dbReference type="Pfam" id="PF00122">
    <property type="entry name" value="E1-E2_ATPase"/>
    <property type="match status" value="1"/>
</dbReference>
<evidence type="ECO:0000313" key="18">
    <source>
        <dbReference type="Proteomes" id="UP000244892"/>
    </source>
</evidence>
<evidence type="ECO:0000259" key="16">
    <source>
        <dbReference type="PROSITE" id="PS50846"/>
    </source>
</evidence>
<evidence type="ECO:0000256" key="4">
    <source>
        <dbReference type="ARBA" id="ARBA00022475"/>
    </source>
</evidence>
<dbReference type="InterPro" id="IPR023214">
    <property type="entry name" value="HAD_sf"/>
</dbReference>
<keyword evidence="10" id="KW-0460">Magnesium</keyword>
<dbReference type="InterPro" id="IPR027256">
    <property type="entry name" value="P-typ_ATPase_IB"/>
</dbReference>
<dbReference type="InterPro" id="IPR023299">
    <property type="entry name" value="ATPase_P-typ_cyto_dom_N"/>
</dbReference>
<name>A0A2U8FQ69_9BURK</name>
<keyword evidence="6 15" id="KW-0812">Transmembrane</keyword>
<organism evidence="17 18">
    <name type="scientific">Aquabacterium olei</name>
    <dbReference type="NCBI Taxonomy" id="1296669"/>
    <lineage>
        <taxon>Bacteria</taxon>
        <taxon>Pseudomonadati</taxon>
        <taxon>Pseudomonadota</taxon>
        <taxon>Betaproteobacteria</taxon>
        <taxon>Burkholderiales</taxon>
        <taxon>Aquabacterium</taxon>
    </lineage>
</organism>
<dbReference type="PANTHER" id="PTHR43520">
    <property type="entry name" value="ATP7, ISOFORM B"/>
    <property type="match status" value="1"/>
</dbReference>
<evidence type="ECO:0000256" key="11">
    <source>
        <dbReference type="ARBA" id="ARBA00022967"/>
    </source>
</evidence>
<feature type="transmembrane region" description="Helical" evidence="15">
    <location>
        <begin position="755"/>
        <end position="771"/>
    </location>
</feature>
<dbReference type="Gene3D" id="3.40.1110.10">
    <property type="entry name" value="Calcium-transporting ATPase, cytoplasmic domain N"/>
    <property type="match status" value="1"/>
</dbReference>
<dbReference type="InterPro" id="IPR023298">
    <property type="entry name" value="ATPase_P-typ_TM_dom_sf"/>
</dbReference>
<dbReference type="Gene3D" id="3.40.50.1000">
    <property type="entry name" value="HAD superfamily/HAD-like"/>
    <property type="match status" value="1"/>
</dbReference>
<evidence type="ECO:0000256" key="15">
    <source>
        <dbReference type="RuleBase" id="RU362081"/>
    </source>
</evidence>
<keyword evidence="12 15" id="KW-1133">Transmembrane helix</keyword>
<keyword evidence="5" id="KW-0597">Phosphoprotein</keyword>
<dbReference type="GO" id="GO:0016887">
    <property type="term" value="F:ATP hydrolysis activity"/>
    <property type="evidence" value="ECO:0007669"/>
    <property type="project" value="InterPro"/>
</dbReference>
<proteinExistence type="inferred from homology"/>
<keyword evidence="7 15" id="KW-0479">Metal-binding</keyword>
<dbReference type="OrthoDB" id="8552908at2"/>
<keyword evidence="13" id="KW-0406">Ion transport</keyword>
<dbReference type="Pfam" id="PF00702">
    <property type="entry name" value="Hydrolase"/>
    <property type="match status" value="1"/>
</dbReference>
<keyword evidence="8 15" id="KW-0547">Nucleotide-binding</keyword>
<feature type="transmembrane region" description="Helical" evidence="15">
    <location>
        <begin position="412"/>
        <end position="430"/>
    </location>
</feature>
<feature type="transmembrane region" description="Helical" evidence="15">
    <location>
        <begin position="141"/>
        <end position="165"/>
    </location>
</feature>
<comment type="subcellular location">
    <subcellularLocation>
        <location evidence="1">Cell membrane</location>
        <topology evidence="1">Multi-pass membrane protein</topology>
    </subcellularLocation>
</comment>
<dbReference type="EMBL" id="CP029210">
    <property type="protein sequence ID" value="AWI53120.1"/>
    <property type="molecule type" value="Genomic_DNA"/>
</dbReference>
<protein>
    <submittedName>
        <fullName evidence="17">Heavy metal translocating P-type ATPase</fullName>
    </submittedName>
</protein>